<dbReference type="GeneID" id="111118752"/>
<accession>A0A8B8CHV5</accession>
<dbReference type="Proteomes" id="UP000694844">
    <property type="component" value="Chromosome 2"/>
</dbReference>
<evidence type="ECO:0000313" key="2">
    <source>
        <dbReference type="RefSeq" id="XP_022314071.1"/>
    </source>
</evidence>
<evidence type="ECO:0000313" key="1">
    <source>
        <dbReference type="Proteomes" id="UP000694844"/>
    </source>
</evidence>
<protein>
    <submittedName>
        <fullName evidence="2">Uncharacterized protein LOC111118752</fullName>
    </submittedName>
</protein>
<reference evidence="2" key="1">
    <citation type="submission" date="2025-08" db="UniProtKB">
        <authorList>
            <consortium name="RefSeq"/>
        </authorList>
    </citation>
    <scope>IDENTIFICATION</scope>
    <source>
        <tissue evidence="2">Whole sample</tissue>
    </source>
</reference>
<gene>
    <name evidence="2" type="primary">LOC111118752</name>
</gene>
<proteinExistence type="predicted"/>
<name>A0A8B8CHV5_CRAVI</name>
<sequence>MDSPEVFLLYANDGSQIADLVKKRLEQNDTTVHAVNILHIQDPHHCSAAILFLTPRMFSVLKSSRLPDLKWLPQMSKVCALFFHETINFTGVAVQETLHQKLPSFRRWSVLPLGKKVRTLTLQILDLLEIVNEVADPELSLVSECDCYPEFEWKENQTVFISFKSQYSDEEKVTVEVNQKLFEATWINPYTCTFYFTDCNGGGPQLVTVCLDGETVGTSQIFIKDRDLMLLDDINDVASPLHYLQGIMKRIKNNESALMSESITSNVLDGTRKLLQRLNKGDSKDLETPDVQERSFLEEENIQRKSHSLMRQRKCNTAIRRKRQTMDEGVFSPSKSLEYRKSVRISKALENLCKEEEIPSITLNSELARSLPSDFFDMVTMDPGS</sequence>
<dbReference type="AlphaFoldDB" id="A0A8B8CHV5"/>
<dbReference type="RefSeq" id="XP_022314071.1">
    <property type="nucleotide sequence ID" value="XM_022458363.1"/>
</dbReference>
<dbReference type="OrthoDB" id="6153796at2759"/>
<organism evidence="1 2">
    <name type="scientific">Crassostrea virginica</name>
    <name type="common">Eastern oyster</name>
    <dbReference type="NCBI Taxonomy" id="6565"/>
    <lineage>
        <taxon>Eukaryota</taxon>
        <taxon>Metazoa</taxon>
        <taxon>Spiralia</taxon>
        <taxon>Lophotrochozoa</taxon>
        <taxon>Mollusca</taxon>
        <taxon>Bivalvia</taxon>
        <taxon>Autobranchia</taxon>
        <taxon>Pteriomorphia</taxon>
        <taxon>Ostreida</taxon>
        <taxon>Ostreoidea</taxon>
        <taxon>Ostreidae</taxon>
        <taxon>Crassostrea</taxon>
    </lineage>
</organism>
<keyword evidence="1" id="KW-1185">Reference proteome</keyword>
<dbReference type="KEGG" id="cvn:111118752"/>